<evidence type="ECO:0000256" key="11">
    <source>
        <dbReference type="ARBA" id="ARBA00023098"/>
    </source>
</evidence>
<comment type="pathway">
    <text evidence="16">Steroid biosynthesis; zymosterol biosynthesis; zymosterol from lanosterol: step 2/6.</text>
</comment>
<feature type="transmembrane region" description="Helical" evidence="20">
    <location>
        <begin position="311"/>
        <end position="330"/>
    </location>
</feature>
<evidence type="ECO:0000256" key="20">
    <source>
        <dbReference type="SAM" id="Phobius"/>
    </source>
</evidence>
<evidence type="ECO:0000256" key="18">
    <source>
        <dbReference type="ARBA" id="ARBA00077841"/>
    </source>
</evidence>
<protein>
    <recommendedName>
        <fullName evidence="17">Delta(14)-sterol reductase ERG24</fullName>
        <ecNumber evidence="3">1.3.1.70</ecNumber>
    </recommendedName>
    <alternativeName>
        <fullName evidence="19">C-14 sterol reductase ERG24</fullName>
    </alternativeName>
    <alternativeName>
        <fullName evidence="18">Sterol C14-reductase ERG24</fullName>
    </alternativeName>
</protein>
<evidence type="ECO:0000256" key="6">
    <source>
        <dbReference type="ARBA" id="ARBA00022857"/>
    </source>
</evidence>
<dbReference type="FunFam" id="1.20.120.1630:FF:000009">
    <property type="entry name" value="C-14 sterol reductase"/>
    <property type="match status" value="1"/>
</dbReference>
<proteinExistence type="inferred from homology"/>
<organism evidence="21 22">
    <name type="scientific">Rhizopogon vinicolor AM-OR11-026</name>
    <dbReference type="NCBI Taxonomy" id="1314800"/>
    <lineage>
        <taxon>Eukaryota</taxon>
        <taxon>Fungi</taxon>
        <taxon>Dikarya</taxon>
        <taxon>Basidiomycota</taxon>
        <taxon>Agaricomycotina</taxon>
        <taxon>Agaricomycetes</taxon>
        <taxon>Agaricomycetidae</taxon>
        <taxon>Boletales</taxon>
        <taxon>Suillineae</taxon>
        <taxon>Rhizopogonaceae</taxon>
        <taxon>Rhizopogon</taxon>
    </lineage>
</organism>
<feature type="transmembrane region" description="Helical" evidence="20">
    <location>
        <begin position="24"/>
        <end position="45"/>
    </location>
</feature>
<keyword evidence="9" id="KW-0560">Oxidoreductase</keyword>
<dbReference type="STRING" id="1314800.A0A1B7N809"/>
<keyword evidence="6" id="KW-0521">NADP</keyword>
<dbReference type="Gene3D" id="1.20.120.1630">
    <property type="match status" value="1"/>
</dbReference>
<dbReference type="InParanoid" id="A0A1B7N809"/>
<evidence type="ECO:0000256" key="14">
    <source>
        <dbReference type="ARBA" id="ARBA00023221"/>
    </source>
</evidence>
<feature type="transmembrane region" description="Helical" evidence="20">
    <location>
        <begin position="381"/>
        <end position="407"/>
    </location>
</feature>
<feature type="transmembrane region" description="Helical" evidence="20">
    <location>
        <begin position="241"/>
        <end position="261"/>
    </location>
</feature>
<dbReference type="OrthoDB" id="10262235at2759"/>
<evidence type="ECO:0000256" key="12">
    <source>
        <dbReference type="ARBA" id="ARBA00023136"/>
    </source>
</evidence>
<keyword evidence="5 20" id="KW-0812">Transmembrane</keyword>
<evidence type="ECO:0000256" key="2">
    <source>
        <dbReference type="ARBA" id="ARBA00005402"/>
    </source>
</evidence>
<keyword evidence="14" id="KW-0753">Steroid metabolism</keyword>
<comment type="similarity">
    <text evidence="2">Belongs to the ERG4/ERG24 family.</text>
</comment>
<dbReference type="GO" id="GO:0005789">
    <property type="term" value="C:endoplasmic reticulum membrane"/>
    <property type="evidence" value="ECO:0007669"/>
    <property type="project" value="TreeGrafter"/>
</dbReference>
<evidence type="ECO:0000256" key="10">
    <source>
        <dbReference type="ARBA" id="ARBA00023011"/>
    </source>
</evidence>
<comment type="subcellular location">
    <subcellularLocation>
        <location evidence="1">Membrane</location>
        <topology evidence="1">Multi-pass membrane protein</topology>
    </subcellularLocation>
</comment>
<evidence type="ECO:0000256" key="5">
    <source>
        <dbReference type="ARBA" id="ARBA00022692"/>
    </source>
</evidence>
<dbReference type="FunCoup" id="A0A1B7N809">
    <property type="interactions" value="159"/>
</dbReference>
<evidence type="ECO:0000313" key="22">
    <source>
        <dbReference type="Proteomes" id="UP000092154"/>
    </source>
</evidence>
<feature type="transmembrane region" description="Helical" evidence="20">
    <location>
        <begin position="153"/>
        <end position="173"/>
    </location>
</feature>
<feature type="transmembrane region" description="Helical" evidence="20">
    <location>
        <begin position="122"/>
        <end position="141"/>
    </location>
</feature>
<keyword evidence="22" id="KW-1185">Reference proteome</keyword>
<evidence type="ECO:0000256" key="17">
    <source>
        <dbReference type="ARBA" id="ARBA00074394"/>
    </source>
</evidence>
<keyword evidence="12 20" id="KW-0472">Membrane</keyword>
<dbReference type="InterPro" id="IPR018083">
    <property type="entry name" value="Sterol_reductase_CS"/>
</dbReference>
<reference evidence="21 22" key="1">
    <citation type="submission" date="2016-06" db="EMBL/GenBank/DDBJ databases">
        <title>Comparative genomics of the ectomycorrhizal sister species Rhizopogon vinicolor and Rhizopogon vesiculosus (Basidiomycota: Boletales) reveals a divergence of the mating type B locus.</title>
        <authorList>
            <consortium name="DOE Joint Genome Institute"/>
            <person name="Mujic A.B."/>
            <person name="Kuo A."/>
            <person name="Tritt A."/>
            <person name="Lipzen A."/>
            <person name="Chen C."/>
            <person name="Johnson J."/>
            <person name="Sharma A."/>
            <person name="Barry K."/>
            <person name="Grigoriev I.V."/>
            <person name="Spatafora J.W."/>
        </authorList>
    </citation>
    <scope>NUCLEOTIDE SEQUENCE [LARGE SCALE GENOMIC DNA]</scope>
    <source>
        <strain evidence="21 22">AM-OR11-026</strain>
    </source>
</reference>
<dbReference type="PROSITE" id="PS01018">
    <property type="entry name" value="STEROL_REDUCT_2"/>
    <property type="match status" value="1"/>
</dbReference>
<evidence type="ECO:0000256" key="9">
    <source>
        <dbReference type="ARBA" id="ARBA00023002"/>
    </source>
</evidence>
<evidence type="ECO:0000256" key="19">
    <source>
        <dbReference type="ARBA" id="ARBA00083315"/>
    </source>
</evidence>
<keyword evidence="13" id="KW-1207">Sterol metabolism</keyword>
<keyword evidence="7" id="KW-0752">Steroid biosynthesis</keyword>
<dbReference type="InterPro" id="IPR001171">
    <property type="entry name" value="ERG24_DHCR-like"/>
</dbReference>
<keyword evidence="10" id="KW-0756">Sterol biosynthesis</keyword>
<evidence type="ECO:0000256" key="16">
    <source>
        <dbReference type="ARBA" id="ARBA00060638"/>
    </source>
</evidence>
<comment type="catalytic activity">
    <reaction evidence="15">
        <text>4,4-dimethyl-5alpha-cholesta-8,24-dien-3beta-ol + NADP(+) = 4,4-dimethyl-5alpha-cholesta-8,14,24-trien-3beta-ol + NADPH + H(+)</text>
        <dbReference type="Rhea" id="RHEA:18561"/>
        <dbReference type="ChEBI" id="CHEBI:15378"/>
        <dbReference type="ChEBI" id="CHEBI:17813"/>
        <dbReference type="ChEBI" id="CHEBI:18364"/>
        <dbReference type="ChEBI" id="CHEBI:57783"/>
        <dbReference type="ChEBI" id="CHEBI:58349"/>
        <dbReference type="EC" id="1.3.1.70"/>
    </reaction>
    <physiologicalReaction direction="right-to-left" evidence="15">
        <dbReference type="Rhea" id="RHEA:18563"/>
    </physiologicalReaction>
</comment>
<dbReference type="Pfam" id="PF01222">
    <property type="entry name" value="ERG4_ERG24"/>
    <property type="match status" value="1"/>
</dbReference>
<feature type="transmembrane region" description="Helical" evidence="20">
    <location>
        <begin position="281"/>
        <end position="299"/>
    </location>
</feature>
<keyword evidence="8 20" id="KW-1133">Transmembrane helix</keyword>
<dbReference type="EMBL" id="KV448194">
    <property type="protein sequence ID" value="OAX40973.1"/>
    <property type="molecule type" value="Genomic_DNA"/>
</dbReference>
<name>A0A1B7N809_9AGAM</name>
<dbReference type="PANTHER" id="PTHR21257">
    <property type="entry name" value="DELTA(14)-STEROL REDUCTASE"/>
    <property type="match status" value="1"/>
</dbReference>
<evidence type="ECO:0000256" key="7">
    <source>
        <dbReference type="ARBA" id="ARBA00022955"/>
    </source>
</evidence>
<dbReference type="AlphaFoldDB" id="A0A1B7N809"/>
<sequence>MSSVTKAKSEPLADLNPRTTSYEFLGPPGAFLISFGVPFMTYLLYFGCSETSGGCPPSLPSIPDRLVAALSDKTFLVSLWDTEASLMYLAWYAFCVVAWAVLPGDWIEGVTMRTGEKKKYKINAFSTFLLAMGISSGYILRNGPESFTFIYKKWIGFVTASLVMSLVQAFYVYASSFRPGALLALGGNSGNFIYDWYIGRELNPSIGSLDIKSFNELRPGLILWVLVNISMVCEQAVRRGGFANVTDSMWLVLAFQTWYVADGLYNEPAIFTTMDITTDGFGFMLAVGDLCWVPFVYTLQARYLVFNQIELGPLRTAGVLGLNLLGYYIFRDANGEKNDFRNGRNPKNLKYFTTSTGSRLLTSGWWGRSRHPNYFGDLLMALAWSLPTGFETPITYFYVVYFAVLLVHRQRRDDENCEKKYGEDWETYKKLVPYRIIPYVY</sequence>
<feature type="transmembrane region" description="Helical" evidence="20">
    <location>
        <begin position="85"/>
        <end position="102"/>
    </location>
</feature>
<evidence type="ECO:0000256" key="3">
    <source>
        <dbReference type="ARBA" id="ARBA00012413"/>
    </source>
</evidence>
<gene>
    <name evidence="21" type="ORF">K503DRAFT_768083</name>
</gene>
<accession>A0A1B7N809</accession>
<evidence type="ECO:0000256" key="15">
    <source>
        <dbReference type="ARBA" id="ARBA00052254"/>
    </source>
</evidence>
<evidence type="ECO:0000256" key="8">
    <source>
        <dbReference type="ARBA" id="ARBA00022989"/>
    </source>
</evidence>
<keyword evidence="11" id="KW-0443">Lipid metabolism</keyword>
<keyword evidence="4" id="KW-0444">Lipid biosynthesis</keyword>
<dbReference type="GO" id="GO:0006696">
    <property type="term" value="P:ergosterol biosynthetic process"/>
    <property type="evidence" value="ECO:0007669"/>
    <property type="project" value="TreeGrafter"/>
</dbReference>
<dbReference type="Proteomes" id="UP000092154">
    <property type="component" value="Unassembled WGS sequence"/>
</dbReference>
<evidence type="ECO:0000256" key="13">
    <source>
        <dbReference type="ARBA" id="ARBA00023166"/>
    </source>
</evidence>
<dbReference type="PANTHER" id="PTHR21257:SF52">
    <property type="entry name" value="DELTA(14)-STEROL REDUCTASE TM7SF2"/>
    <property type="match status" value="1"/>
</dbReference>
<dbReference type="GO" id="GO:0050613">
    <property type="term" value="F:Delta14-sterol reductase activity"/>
    <property type="evidence" value="ECO:0007669"/>
    <property type="project" value="UniProtKB-EC"/>
</dbReference>
<evidence type="ECO:0000313" key="21">
    <source>
        <dbReference type="EMBL" id="OAX40973.1"/>
    </source>
</evidence>
<evidence type="ECO:0000256" key="1">
    <source>
        <dbReference type="ARBA" id="ARBA00004141"/>
    </source>
</evidence>
<dbReference type="EC" id="1.3.1.70" evidence="3"/>
<evidence type="ECO:0000256" key="4">
    <source>
        <dbReference type="ARBA" id="ARBA00022516"/>
    </source>
</evidence>